<accession>A0ABQ5YA23</accession>
<dbReference type="PANTHER" id="PTHR47470:SF1">
    <property type="entry name" value="FAD-DEPENDENT OXIDOREDUCTASE 2 FAD BINDING DOMAIN-CONTAINING PROTEIN"/>
    <property type="match status" value="1"/>
</dbReference>
<proteinExistence type="inferred from homology"/>
<dbReference type="SUPFAM" id="SSF53474">
    <property type="entry name" value="alpha/beta-Hydrolases"/>
    <property type="match status" value="1"/>
</dbReference>
<evidence type="ECO:0000256" key="2">
    <source>
        <dbReference type="ARBA" id="ARBA00010790"/>
    </source>
</evidence>
<dbReference type="Proteomes" id="UP001156706">
    <property type="component" value="Unassembled WGS sequence"/>
</dbReference>
<evidence type="ECO:0000313" key="7">
    <source>
        <dbReference type="EMBL" id="GLR11649.1"/>
    </source>
</evidence>
<name>A0ABQ5YA23_9NEIS</name>
<keyword evidence="4" id="KW-0274">FAD</keyword>
<keyword evidence="8" id="KW-1185">Reference proteome</keyword>
<protein>
    <recommendedName>
        <fullName evidence="6">AB hydrolase-1 domain-containing protein</fullName>
    </recommendedName>
</protein>
<keyword evidence="5" id="KW-0560">Oxidoreductase</keyword>
<keyword evidence="3" id="KW-0285">Flavoprotein</keyword>
<gene>
    <name evidence="7" type="ORF">GCM10007907_04390</name>
</gene>
<evidence type="ECO:0000256" key="1">
    <source>
        <dbReference type="ARBA" id="ARBA00001974"/>
    </source>
</evidence>
<comment type="caution">
    <text evidence="7">The sequence shown here is derived from an EMBL/GenBank/DDBJ whole genome shotgun (WGS) entry which is preliminary data.</text>
</comment>
<dbReference type="InterPro" id="IPR029058">
    <property type="entry name" value="AB_hydrolase_fold"/>
</dbReference>
<dbReference type="RefSeq" id="WP_284194795.1">
    <property type="nucleotide sequence ID" value="NZ_BSOG01000001.1"/>
</dbReference>
<reference evidence="8" key="1">
    <citation type="journal article" date="2019" name="Int. J. Syst. Evol. Microbiol.">
        <title>The Global Catalogue of Microorganisms (GCM) 10K type strain sequencing project: providing services to taxonomists for standard genome sequencing and annotation.</title>
        <authorList>
            <consortium name="The Broad Institute Genomics Platform"/>
            <consortium name="The Broad Institute Genome Sequencing Center for Infectious Disease"/>
            <person name="Wu L."/>
            <person name="Ma J."/>
        </authorList>
    </citation>
    <scope>NUCLEOTIDE SEQUENCE [LARGE SCALE GENOMIC DNA]</scope>
    <source>
        <strain evidence="8">NBRC 110044</strain>
    </source>
</reference>
<dbReference type="Pfam" id="PF00561">
    <property type="entry name" value="Abhydrolase_1"/>
    <property type="match status" value="1"/>
</dbReference>
<organism evidence="7 8">
    <name type="scientific">Chitinimonas prasina</name>
    <dbReference type="NCBI Taxonomy" id="1434937"/>
    <lineage>
        <taxon>Bacteria</taxon>
        <taxon>Pseudomonadati</taxon>
        <taxon>Pseudomonadota</taxon>
        <taxon>Betaproteobacteria</taxon>
        <taxon>Neisseriales</taxon>
        <taxon>Chitinibacteraceae</taxon>
        <taxon>Chitinimonas</taxon>
    </lineage>
</organism>
<comment type="cofactor">
    <cofactor evidence="1">
        <name>FAD</name>
        <dbReference type="ChEBI" id="CHEBI:57692"/>
    </cofactor>
</comment>
<evidence type="ECO:0000313" key="8">
    <source>
        <dbReference type="Proteomes" id="UP001156706"/>
    </source>
</evidence>
<comment type="similarity">
    <text evidence="2">Belongs to the GMC oxidoreductase family.</text>
</comment>
<evidence type="ECO:0000259" key="6">
    <source>
        <dbReference type="Pfam" id="PF00561"/>
    </source>
</evidence>
<dbReference type="InterPro" id="IPR000073">
    <property type="entry name" value="AB_hydrolase_1"/>
</dbReference>
<dbReference type="EMBL" id="BSOG01000001">
    <property type="protein sequence ID" value="GLR11649.1"/>
    <property type="molecule type" value="Genomic_DNA"/>
</dbReference>
<dbReference type="Gene3D" id="3.40.50.1820">
    <property type="entry name" value="alpha/beta hydrolase"/>
    <property type="match status" value="1"/>
</dbReference>
<dbReference type="InterPro" id="IPR052542">
    <property type="entry name" value="Cholesterol_Oxidase"/>
</dbReference>
<evidence type="ECO:0000256" key="3">
    <source>
        <dbReference type="ARBA" id="ARBA00022630"/>
    </source>
</evidence>
<evidence type="ECO:0000256" key="5">
    <source>
        <dbReference type="ARBA" id="ARBA00023002"/>
    </source>
</evidence>
<evidence type="ECO:0000256" key="4">
    <source>
        <dbReference type="ARBA" id="ARBA00022827"/>
    </source>
</evidence>
<sequence length="581" mass="64187">MNEHLSGIRIHFAETMSGYASLGGSSFSDGFEEGRAAGLPLALHVNVDVDDLKTFLDTAEHAAQLTGYVEGPLVGGRAEVESGRFMLMPNTADRDRKVMNYRVYCRNEDGERFTLAGEKEVQHHFGFDLWHDTTTLYTNLFVGHVTPEQAPQSDLLATGILSLGVVDFAKVLRTVRATDAAGNNSLVGLAAFGEFFAGSLWQIYGPSLPPRPHEAPRLYPRYTTEGVQGACISEHAFTTGDGLGLSLTRFQRASCDDVVLIIHGLTTSSDMFIMPEHENLVQHLLDQGYGDVFTLDHRGSNRFPYNLVRGSANLDDLALYDHPAAIATLRQLVGPHKRIHVIAHCVGALTFGMSLFAGQVGGVSSVILNSIALTARVPPFSKLKLGLGPFACDWLLGLEYVNPRWRHQPAWSAGKLLAMGVDWFHHECDSSECHMLSFMWGAGKPALFMHENMAKETHDRLGDLFGGISVNYYRHVLKMVNANHDAVKFEPGNPRYAALPDNYFSQASKVTTPMLLVQGQENRVFADSNILCHQRLEQIVPGRHQLHVFPGYGHQDIFMGKNVAIDIFPRLLTFLRAHSHA</sequence>
<feature type="domain" description="AB hydrolase-1" evidence="6">
    <location>
        <begin position="258"/>
        <end position="350"/>
    </location>
</feature>
<dbReference type="PANTHER" id="PTHR47470">
    <property type="entry name" value="CHOLESTEROL OXIDASE"/>
    <property type="match status" value="1"/>
</dbReference>